<organism evidence="1 2">
    <name type="scientific">Symbiodinium necroappetens</name>
    <dbReference type="NCBI Taxonomy" id="1628268"/>
    <lineage>
        <taxon>Eukaryota</taxon>
        <taxon>Sar</taxon>
        <taxon>Alveolata</taxon>
        <taxon>Dinophyceae</taxon>
        <taxon>Suessiales</taxon>
        <taxon>Symbiodiniaceae</taxon>
        <taxon>Symbiodinium</taxon>
    </lineage>
</organism>
<reference evidence="1" key="1">
    <citation type="submission" date="2021-02" db="EMBL/GenBank/DDBJ databases">
        <authorList>
            <person name="Dougan E. K."/>
            <person name="Rhodes N."/>
            <person name="Thang M."/>
            <person name="Chan C."/>
        </authorList>
    </citation>
    <scope>NUCLEOTIDE SEQUENCE</scope>
</reference>
<feature type="non-terminal residue" evidence="1">
    <location>
        <position position="1"/>
    </location>
</feature>
<dbReference type="AlphaFoldDB" id="A0A812TJC1"/>
<keyword evidence="2" id="KW-1185">Reference proteome</keyword>
<protein>
    <submittedName>
        <fullName evidence="1">Uncharacterized protein</fullName>
    </submittedName>
</protein>
<name>A0A812TJC1_9DINO</name>
<dbReference type="Proteomes" id="UP000601435">
    <property type="component" value="Unassembled WGS sequence"/>
</dbReference>
<dbReference type="OrthoDB" id="10362155at2759"/>
<dbReference type="EMBL" id="CAJNJA010024606">
    <property type="protein sequence ID" value="CAE7529222.1"/>
    <property type="molecule type" value="Genomic_DNA"/>
</dbReference>
<gene>
    <name evidence="1" type="ORF">SNEC2469_LOCUS15188</name>
</gene>
<accession>A0A812TJC1</accession>
<evidence type="ECO:0000313" key="2">
    <source>
        <dbReference type="Proteomes" id="UP000601435"/>
    </source>
</evidence>
<sequence length="82" mass="9002">AAILLGQLNEAGLEGDVVSLTAAITACKFQWPLVLALLDRWRFAGNSATYTAAVAACQLDDQWNATSRLLSLFREGSGWMWW</sequence>
<comment type="caution">
    <text evidence="1">The sequence shown here is derived from an EMBL/GenBank/DDBJ whole genome shotgun (WGS) entry which is preliminary data.</text>
</comment>
<proteinExistence type="predicted"/>
<evidence type="ECO:0000313" key="1">
    <source>
        <dbReference type="EMBL" id="CAE7529222.1"/>
    </source>
</evidence>